<dbReference type="GO" id="GO:0008061">
    <property type="term" value="F:chitin binding"/>
    <property type="evidence" value="ECO:0007669"/>
    <property type="project" value="UniProtKB-KW"/>
</dbReference>
<keyword evidence="6" id="KW-1185">Reference proteome</keyword>
<dbReference type="SMART" id="SM00257">
    <property type="entry name" value="LysM"/>
    <property type="match status" value="3"/>
</dbReference>
<evidence type="ECO:0000256" key="2">
    <source>
        <dbReference type="ARBA" id="ARBA00023026"/>
    </source>
</evidence>
<evidence type="ECO:0000259" key="4">
    <source>
        <dbReference type="PROSITE" id="PS51782"/>
    </source>
</evidence>
<protein>
    <recommendedName>
        <fullName evidence="4">LysM domain-containing protein</fullName>
    </recommendedName>
</protein>
<dbReference type="Pfam" id="PF01476">
    <property type="entry name" value="LysM"/>
    <property type="match status" value="1"/>
</dbReference>
<feature type="domain" description="LysM" evidence="4">
    <location>
        <begin position="281"/>
        <end position="329"/>
    </location>
</feature>
<dbReference type="InterPro" id="IPR036779">
    <property type="entry name" value="LysM_dom_sf"/>
</dbReference>
<dbReference type="PANTHER" id="PTHR34997:SF1">
    <property type="entry name" value="PEPTIDOGLYCAN-BINDING LYSIN DOMAIN"/>
    <property type="match status" value="1"/>
</dbReference>
<keyword evidence="3" id="KW-0732">Signal</keyword>
<evidence type="ECO:0000313" key="6">
    <source>
        <dbReference type="Proteomes" id="UP001147746"/>
    </source>
</evidence>
<feature type="chain" id="PRO_5040753059" description="LysM domain-containing protein" evidence="3">
    <location>
        <begin position="27"/>
        <end position="445"/>
    </location>
</feature>
<name>A0A9W9Q0L9_9EURO</name>
<reference evidence="5" key="2">
    <citation type="journal article" date="2023" name="IMA Fungus">
        <title>Comparative genomic study of the Penicillium genus elucidates a diverse pangenome and 15 lateral gene transfer events.</title>
        <authorList>
            <person name="Petersen C."/>
            <person name="Sorensen T."/>
            <person name="Nielsen M.R."/>
            <person name="Sondergaard T.E."/>
            <person name="Sorensen J.L."/>
            <person name="Fitzpatrick D.A."/>
            <person name="Frisvad J.C."/>
            <person name="Nielsen K.L."/>
        </authorList>
    </citation>
    <scope>NUCLEOTIDE SEQUENCE</scope>
    <source>
        <strain evidence="5">IBT 21472</strain>
    </source>
</reference>
<dbReference type="PROSITE" id="PS51782">
    <property type="entry name" value="LYSM"/>
    <property type="match status" value="2"/>
</dbReference>
<proteinExistence type="predicted"/>
<dbReference type="SUPFAM" id="SSF54106">
    <property type="entry name" value="LysM domain"/>
    <property type="match status" value="1"/>
</dbReference>
<keyword evidence="2" id="KW-0843">Virulence</keyword>
<dbReference type="CDD" id="cd00118">
    <property type="entry name" value="LysM"/>
    <property type="match status" value="2"/>
</dbReference>
<dbReference type="InterPro" id="IPR018392">
    <property type="entry name" value="LysM"/>
</dbReference>
<dbReference type="InterPro" id="IPR052210">
    <property type="entry name" value="LysM1-like"/>
</dbReference>
<dbReference type="AlphaFoldDB" id="A0A9W9Q0L9"/>
<feature type="domain" description="LysM" evidence="4">
    <location>
        <begin position="368"/>
        <end position="414"/>
    </location>
</feature>
<sequence length="445" mass="47293">MATYLTANRQVVGLLLWLTSFSLVHAFSNETLFVYTSASLNSSLFSTTCLSALNVSVSCYSNLGAAVFQTTTWSSDALDLICTDTCRTALDDYVSAVDTACGTDTLYNISGVMQTASDTGSEMLWKQSATCLTDSSSGEYCSRVLQEASSNGVNVTCNDCALDYLATLVNALWGQQLLDPASVSSRISRCSASGSYSVTYTASSTPTATTTAVATAGDNVRCNITDPSSNLYVVPLTDTTCLDISTLANVSTPDLANMNALGPDCSYLMEDQTLCLPDVCEIYMVSSNDTCASILGNLRYQISTPTFRSWNPTINSACSNLQALEGEYICISPPGTTAIPNSFALKAAITAVPVPANAVTTSNTDCGYWYTIQDNDSCVTVASMFSIAESDFYFLNPQLNNTCDSLWLGNSYTYSGYDSTTINSLSALTSTINVNATVTANRTTT</sequence>
<gene>
    <name evidence="5" type="ORF">N7476_004618</name>
</gene>
<feature type="signal peptide" evidence="3">
    <location>
        <begin position="1"/>
        <end position="26"/>
    </location>
</feature>
<comment type="caution">
    <text evidence="5">The sequence shown here is derived from an EMBL/GenBank/DDBJ whole genome shotgun (WGS) entry which is preliminary data.</text>
</comment>
<reference evidence="5" key="1">
    <citation type="submission" date="2022-12" db="EMBL/GenBank/DDBJ databases">
        <authorList>
            <person name="Petersen C."/>
        </authorList>
    </citation>
    <scope>NUCLEOTIDE SEQUENCE</scope>
    <source>
        <strain evidence="5">IBT 21472</strain>
    </source>
</reference>
<keyword evidence="1" id="KW-0147">Chitin-binding</keyword>
<dbReference type="Proteomes" id="UP001147746">
    <property type="component" value="Unassembled WGS sequence"/>
</dbReference>
<dbReference type="Gene3D" id="3.10.350.10">
    <property type="entry name" value="LysM domain"/>
    <property type="match status" value="2"/>
</dbReference>
<dbReference type="EMBL" id="JAPZBO010000003">
    <property type="protein sequence ID" value="KAJ5321616.1"/>
    <property type="molecule type" value="Genomic_DNA"/>
</dbReference>
<dbReference type="PANTHER" id="PTHR34997">
    <property type="entry name" value="AM15"/>
    <property type="match status" value="1"/>
</dbReference>
<accession>A0A9W9Q0L9</accession>
<organism evidence="5 6">
    <name type="scientific">Penicillium atrosanguineum</name>
    <dbReference type="NCBI Taxonomy" id="1132637"/>
    <lineage>
        <taxon>Eukaryota</taxon>
        <taxon>Fungi</taxon>
        <taxon>Dikarya</taxon>
        <taxon>Ascomycota</taxon>
        <taxon>Pezizomycotina</taxon>
        <taxon>Eurotiomycetes</taxon>
        <taxon>Eurotiomycetidae</taxon>
        <taxon>Eurotiales</taxon>
        <taxon>Aspergillaceae</taxon>
        <taxon>Penicillium</taxon>
    </lineage>
</organism>
<evidence type="ECO:0000256" key="3">
    <source>
        <dbReference type="SAM" id="SignalP"/>
    </source>
</evidence>
<evidence type="ECO:0000313" key="5">
    <source>
        <dbReference type="EMBL" id="KAJ5321616.1"/>
    </source>
</evidence>
<evidence type="ECO:0000256" key="1">
    <source>
        <dbReference type="ARBA" id="ARBA00022669"/>
    </source>
</evidence>